<dbReference type="PROSITE" id="PS01187">
    <property type="entry name" value="EGF_CA"/>
    <property type="match status" value="1"/>
</dbReference>
<dbReference type="EMBL" id="CALNXJ010000087">
    <property type="protein sequence ID" value="CAH3162733.1"/>
    <property type="molecule type" value="Genomic_DNA"/>
</dbReference>
<evidence type="ECO:0000256" key="5">
    <source>
        <dbReference type="PROSITE-ProRule" id="PRU00076"/>
    </source>
</evidence>
<dbReference type="Proteomes" id="UP001159428">
    <property type="component" value="Unassembled WGS sequence"/>
</dbReference>
<dbReference type="CDD" id="cd00054">
    <property type="entry name" value="EGF_CA"/>
    <property type="match status" value="1"/>
</dbReference>
<keyword evidence="2 6" id="KW-0732">Signal</keyword>
<evidence type="ECO:0000256" key="3">
    <source>
        <dbReference type="ARBA" id="ARBA00022737"/>
    </source>
</evidence>
<feature type="chain" id="PRO_5043605935" description="Uromodulin-like" evidence="6">
    <location>
        <begin position="18"/>
        <end position="318"/>
    </location>
</feature>
<dbReference type="SUPFAM" id="SSF57196">
    <property type="entry name" value="EGF/Laminin"/>
    <property type="match status" value="1"/>
</dbReference>
<evidence type="ECO:0000256" key="4">
    <source>
        <dbReference type="ARBA" id="ARBA00023157"/>
    </source>
</evidence>
<proteinExistence type="predicted"/>
<dbReference type="Gene3D" id="2.10.25.10">
    <property type="entry name" value="Laminin"/>
    <property type="match status" value="1"/>
</dbReference>
<sequence>MRFFISVTLCIAYEIFAQECKKDEHAIFGMMLRRHTFKKLKSSIAVECNRACNDDFRCHSFNYLITEKLCELNNRTKEARPENFVPNSERYYVRSNKKRGEFHRPKGLNTDSSWFHSTCEEIKASEDGKAKSGEYWIYSIITGKTALVSCDMEPEDIDECASGVHNCHSSASCTNTVGSFKCSCNQPHIGNGRSCIPLPSECQNYQSLTGSDRKITYGNQNTVCDRSIHGWYRFEGAAGTRMPTSCPPKQRCNTHASGWLNGAHPTVADGQVTRTVCFHWGSNCCNWSRSVNVINCSDYYVYYITGTPGCSLRYCSRD</sequence>
<dbReference type="Pfam" id="PF07645">
    <property type="entry name" value="EGF_CA"/>
    <property type="match status" value="1"/>
</dbReference>
<dbReference type="InterPro" id="IPR049883">
    <property type="entry name" value="NOTCH1_EGF-like"/>
</dbReference>
<dbReference type="InterPro" id="IPR057774">
    <property type="entry name" value="D8C_UMOD/GP2/OIT3-like"/>
</dbReference>
<dbReference type="Pfam" id="PF23283">
    <property type="entry name" value="D8C_UMOD"/>
    <property type="match status" value="1"/>
</dbReference>
<accession>A0AAU9Y219</accession>
<reference evidence="9 10" key="1">
    <citation type="submission" date="2022-05" db="EMBL/GenBank/DDBJ databases">
        <authorList>
            <consortium name="Genoscope - CEA"/>
            <person name="William W."/>
        </authorList>
    </citation>
    <scope>NUCLEOTIDE SEQUENCE [LARGE SCALE GENOMIC DNA]</scope>
</reference>
<dbReference type="SUPFAM" id="SSF57414">
    <property type="entry name" value="Hairpin loop containing domain-like"/>
    <property type="match status" value="1"/>
</dbReference>
<keyword evidence="3" id="KW-0677">Repeat</keyword>
<keyword evidence="1 5" id="KW-0245">EGF-like domain</keyword>
<feature type="domain" description="Apple" evidence="8">
    <location>
        <begin position="20"/>
        <end position="96"/>
    </location>
</feature>
<dbReference type="Gene3D" id="3.50.4.10">
    <property type="entry name" value="Hepatocyte Growth Factor"/>
    <property type="match status" value="1"/>
</dbReference>
<dbReference type="PROSITE" id="PS50026">
    <property type="entry name" value="EGF_3"/>
    <property type="match status" value="1"/>
</dbReference>
<dbReference type="PANTHER" id="PTHR36191">
    <property type="entry name" value="ENDO/EXONUCLEASE/PHOSPHATASE DOMAIN-CONTAINING PROTEIN-RELATED"/>
    <property type="match status" value="1"/>
</dbReference>
<comment type="caution">
    <text evidence="9">The sequence shown here is derived from an EMBL/GenBank/DDBJ whole genome shotgun (WGS) entry which is preliminary data.</text>
</comment>
<gene>
    <name evidence="9" type="ORF">PMEA_00034347</name>
</gene>
<dbReference type="AlphaFoldDB" id="A0AAU9Y219"/>
<feature type="signal peptide" evidence="6">
    <location>
        <begin position="1"/>
        <end position="17"/>
    </location>
</feature>
<dbReference type="FunFam" id="2.10.25.10:FF:000038">
    <property type="entry name" value="Fibrillin 2"/>
    <property type="match status" value="1"/>
</dbReference>
<dbReference type="PROSITE" id="PS00010">
    <property type="entry name" value="ASX_HYDROXYL"/>
    <property type="match status" value="1"/>
</dbReference>
<dbReference type="PANTHER" id="PTHR36191:SF4">
    <property type="entry name" value="VWFD DOMAIN-CONTAINING PROTEIN"/>
    <property type="match status" value="1"/>
</dbReference>
<keyword evidence="10" id="KW-1185">Reference proteome</keyword>
<dbReference type="Pfam" id="PF00024">
    <property type="entry name" value="PAN_1"/>
    <property type="match status" value="1"/>
</dbReference>
<evidence type="ECO:0000259" key="8">
    <source>
        <dbReference type="PROSITE" id="PS50948"/>
    </source>
</evidence>
<evidence type="ECO:0000256" key="2">
    <source>
        <dbReference type="ARBA" id="ARBA00022729"/>
    </source>
</evidence>
<dbReference type="InterPro" id="IPR001881">
    <property type="entry name" value="EGF-like_Ca-bd_dom"/>
</dbReference>
<evidence type="ECO:0000313" key="10">
    <source>
        <dbReference type="Proteomes" id="UP001159428"/>
    </source>
</evidence>
<name>A0AAU9Y219_9CNID</name>
<dbReference type="InterPro" id="IPR018097">
    <property type="entry name" value="EGF_Ca-bd_CS"/>
</dbReference>
<dbReference type="SMART" id="SM00179">
    <property type="entry name" value="EGF_CA"/>
    <property type="match status" value="1"/>
</dbReference>
<dbReference type="PROSITE" id="PS50948">
    <property type="entry name" value="PAN"/>
    <property type="match status" value="1"/>
</dbReference>
<evidence type="ECO:0000313" key="9">
    <source>
        <dbReference type="EMBL" id="CAH3162733.1"/>
    </source>
</evidence>
<evidence type="ECO:0000259" key="7">
    <source>
        <dbReference type="PROSITE" id="PS50026"/>
    </source>
</evidence>
<dbReference type="GO" id="GO:0005509">
    <property type="term" value="F:calcium ion binding"/>
    <property type="evidence" value="ECO:0007669"/>
    <property type="project" value="InterPro"/>
</dbReference>
<organism evidence="9 10">
    <name type="scientific">Pocillopora meandrina</name>
    <dbReference type="NCBI Taxonomy" id="46732"/>
    <lineage>
        <taxon>Eukaryota</taxon>
        <taxon>Metazoa</taxon>
        <taxon>Cnidaria</taxon>
        <taxon>Anthozoa</taxon>
        <taxon>Hexacorallia</taxon>
        <taxon>Scleractinia</taxon>
        <taxon>Astrocoeniina</taxon>
        <taxon>Pocilloporidae</taxon>
        <taxon>Pocillopora</taxon>
    </lineage>
</organism>
<feature type="domain" description="EGF-like" evidence="7">
    <location>
        <begin position="156"/>
        <end position="196"/>
    </location>
</feature>
<evidence type="ECO:0008006" key="11">
    <source>
        <dbReference type="Google" id="ProtNLM"/>
    </source>
</evidence>
<comment type="caution">
    <text evidence="5">Lacks conserved residue(s) required for the propagation of feature annotation.</text>
</comment>
<dbReference type="InterPro" id="IPR003609">
    <property type="entry name" value="Pan_app"/>
</dbReference>
<dbReference type="InterPro" id="IPR000152">
    <property type="entry name" value="EGF-type_Asp/Asn_hydroxyl_site"/>
</dbReference>
<protein>
    <recommendedName>
        <fullName evidence="11">Uromodulin-like</fullName>
    </recommendedName>
</protein>
<dbReference type="InterPro" id="IPR000742">
    <property type="entry name" value="EGF"/>
</dbReference>
<keyword evidence="4" id="KW-1015">Disulfide bond</keyword>
<evidence type="ECO:0000256" key="1">
    <source>
        <dbReference type="ARBA" id="ARBA00022536"/>
    </source>
</evidence>
<evidence type="ECO:0000256" key="6">
    <source>
        <dbReference type="SAM" id="SignalP"/>
    </source>
</evidence>